<dbReference type="Pfam" id="PF12854">
    <property type="entry name" value="PPR_1"/>
    <property type="match status" value="3"/>
</dbReference>
<feature type="repeat" description="PPR" evidence="3">
    <location>
        <begin position="311"/>
        <end position="345"/>
    </location>
</feature>
<dbReference type="NCBIfam" id="TIGR00756">
    <property type="entry name" value="PPR"/>
    <property type="match status" value="10"/>
</dbReference>
<keyword evidence="5" id="KW-1185">Reference proteome</keyword>
<dbReference type="Pfam" id="PF13812">
    <property type="entry name" value="PPR_3"/>
    <property type="match status" value="2"/>
</dbReference>
<sequence>MRRGAAAVTVTKIQSFLPKLNSVPKPHAFSGNLNTEISDSEAVRNILLTTSPADPLLDILRPTISSNLVTNVLTSTPSLPFPLAFRFFNWATLHGRFRWLSSYQIIVSILKKSPNGFQSACESIDEIKVNGLPISPHVFHAIISGYGEMGMTGKAVEVFGRMKDDFGVSPNVYVYNGILWVLVEKSVFILAMAVYNMVLRSSCSPNRTTFKILMRGCSKQGEVEDALQLFDEMSNRGFTPDSMVYNWVIVNLCRANKMEDAVKLLDSMQCNKIEPGVDTYEMLLNGYCKLGQMKEAYAVLDQLAKRGFKLGLIVYSCLIDGLIRCKEFEEACRWYRVVLDTGIQPDCVLYTTMIKGYVEQGMVGEAFKLLYEMTEKDVKPDRMCYNTLIKGLCDTGQLNAARSLLLEMSEKNCFPDSCTYTILICGYCRVGLVTEAEEIFQEMSKKGCFPTVRTFNALIHGLCNASRIKDAQIMFCKMEMGRDTSVFVRLSQSSDPLVYDSARLKEAVYRLTQSGEVSKAYNLVQSFINSGVVRPDNYTYAILINSYCKNMEYDRVFNLVRDLQARGLSLDAVTYRTIINQLLRNNRLEDAVAIYDRMLKSGCTPSVDIYHTIMNVFGRMKNVARAVNIWLNHLSEKKGLSPKDVASIEAAKKQFDQGSIEGMVRCLVKMDVDNGYCCPKVYCIWIAGYCRDGKPDLGYQIFNALQYFDVDAFPASFSSLIHVFCKQNKTRPAMEIMDLALRKGCVFSERYGNFLLQRLYQSGEKEAAFDLASRIERAGYNLNMYLNVRTKALFCKLNSPPPPS</sequence>
<feature type="repeat" description="PPR" evidence="3">
    <location>
        <begin position="241"/>
        <end position="275"/>
    </location>
</feature>
<dbReference type="Proteomes" id="UP000036987">
    <property type="component" value="Unassembled WGS sequence"/>
</dbReference>
<dbReference type="PROSITE" id="PS51375">
    <property type="entry name" value="PPR"/>
    <property type="match status" value="10"/>
</dbReference>
<dbReference type="InterPro" id="IPR011990">
    <property type="entry name" value="TPR-like_helical_dom_sf"/>
</dbReference>
<dbReference type="InterPro" id="IPR050667">
    <property type="entry name" value="PPR-containing_protein"/>
</dbReference>
<evidence type="ECO:0000313" key="4">
    <source>
        <dbReference type="EMBL" id="KMZ74736.1"/>
    </source>
</evidence>
<dbReference type="AlphaFoldDB" id="A0A0K9Q0C6"/>
<feature type="repeat" description="PPR" evidence="3">
    <location>
        <begin position="276"/>
        <end position="310"/>
    </location>
</feature>
<gene>
    <name evidence="4" type="ORF">ZOSMA_122G00030</name>
</gene>
<feature type="repeat" description="PPR" evidence="3">
    <location>
        <begin position="381"/>
        <end position="415"/>
    </location>
</feature>
<keyword evidence="2" id="KW-0677">Repeat</keyword>
<dbReference type="OrthoDB" id="185373at2759"/>
<dbReference type="Gene3D" id="1.25.40.10">
    <property type="entry name" value="Tetratricopeptide repeat domain"/>
    <property type="match status" value="6"/>
</dbReference>
<feature type="repeat" description="PPR" evidence="3">
    <location>
        <begin position="135"/>
        <end position="170"/>
    </location>
</feature>
<organism evidence="4 5">
    <name type="scientific">Zostera marina</name>
    <name type="common">Eelgrass</name>
    <dbReference type="NCBI Taxonomy" id="29655"/>
    <lineage>
        <taxon>Eukaryota</taxon>
        <taxon>Viridiplantae</taxon>
        <taxon>Streptophyta</taxon>
        <taxon>Embryophyta</taxon>
        <taxon>Tracheophyta</taxon>
        <taxon>Spermatophyta</taxon>
        <taxon>Magnoliopsida</taxon>
        <taxon>Liliopsida</taxon>
        <taxon>Zosteraceae</taxon>
        <taxon>Zostera</taxon>
    </lineage>
</organism>
<dbReference type="Pfam" id="PF13041">
    <property type="entry name" value="PPR_2"/>
    <property type="match status" value="2"/>
</dbReference>
<comment type="caution">
    <text evidence="4">The sequence shown here is derived from an EMBL/GenBank/DDBJ whole genome shotgun (WGS) entry which is preliminary data.</text>
</comment>
<evidence type="ECO:0000256" key="1">
    <source>
        <dbReference type="ARBA" id="ARBA00007626"/>
    </source>
</evidence>
<dbReference type="OMA" id="SMCQSGQ"/>
<feature type="repeat" description="PPR" evidence="3">
    <location>
        <begin position="346"/>
        <end position="380"/>
    </location>
</feature>
<dbReference type="PANTHER" id="PTHR47939">
    <property type="entry name" value="MEMBRANE-ASSOCIATED SALT-INDUCIBLE PROTEIN-LIKE"/>
    <property type="match status" value="1"/>
</dbReference>
<feature type="repeat" description="PPR" evidence="3">
    <location>
        <begin position="571"/>
        <end position="605"/>
    </location>
</feature>
<reference evidence="5" key="1">
    <citation type="journal article" date="2016" name="Nature">
        <title>The genome of the seagrass Zostera marina reveals angiosperm adaptation to the sea.</title>
        <authorList>
            <person name="Olsen J.L."/>
            <person name="Rouze P."/>
            <person name="Verhelst B."/>
            <person name="Lin Y.-C."/>
            <person name="Bayer T."/>
            <person name="Collen J."/>
            <person name="Dattolo E."/>
            <person name="De Paoli E."/>
            <person name="Dittami S."/>
            <person name="Maumus F."/>
            <person name="Michel G."/>
            <person name="Kersting A."/>
            <person name="Lauritano C."/>
            <person name="Lohaus R."/>
            <person name="Toepel M."/>
            <person name="Tonon T."/>
            <person name="Vanneste K."/>
            <person name="Amirebrahimi M."/>
            <person name="Brakel J."/>
            <person name="Bostroem C."/>
            <person name="Chovatia M."/>
            <person name="Grimwood J."/>
            <person name="Jenkins J.W."/>
            <person name="Jueterbock A."/>
            <person name="Mraz A."/>
            <person name="Stam W.T."/>
            <person name="Tice H."/>
            <person name="Bornberg-Bauer E."/>
            <person name="Green P.J."/>
            <person name="Pearson G.A."/>
            <person name="Procaccini G."/>
            <person name="Duarte C.M."/>
            <person name="Schmutz J."/>
            <person name="Reusch T.B.H."/>
            <person name="Van de Peer Y."/>
        </authorList>
    </citation>
    <scope>NUCLEOTIDE SEQUENCE [LARGE SCALE GENOMIC DNA]</scope>
    <source>
        <strain evidence="5">cv. Finnish</strain>
    </source>
</reference>
<dbReference type="PANTHER" id="PTHR47939:SF13">
    <property type="entry name" value="OS03G0201400 PROTEIN"/>
    <property type="match status" value="1"/>
</dbReference>
<name>A0A0K9Q0C6_ZOSMR</name>
<evidence type="ECO:0000256" key="2">
    <source>
        <dbReference type="ARBA" id="ARBA00022737"/>
    </source>
</evidence>
<accession>A0A0K9Q0C6</accession>
<feature type="repeat" description="PPR" evidence="3">
    <location>
        <begin position="416"/>
        <end position="450"/>
    </location>
</feature>
<evidence type="ECO:0000256" key="3">
    <source>
        <dbReference type="PROSITE-ProRule" id="PRU00708"/>
    </source>
</evidence>
<feature type="repeat" description="PPR" evidence="3">
    <location>
        <begin position="206"/>
        <end position="240"/>
    </location>
</feature>
<evidence type="ECO:0000313" key="5">
    <source>
        <dbReference type="Proteomes" id="UP000036987"/>
    </source>
</evidence>
<comment type="similarity">
    <text evidence="1">Belongs to the PPR family. P subfamily.</text>
</comment>
<dbReference type="EMBL" id="LFYR01000244">
    <property type="protein sequence ID" value="KMZ74736.1"/>
    <property type="molecule type" value="Genomic_DNA"/>
</dbReference>
<feature type="repeat" description="PPR" evidence="3">
    <location>
        <begin position="536"/>
        <end position="570"/>
    </location>
</feature>
<protein>
    <submittedName>
        <fullName evidence="4">Uncharacterized protein</fullName>
    </submittedName>
</protein>
<proteinExistence type="inferred from homology"/>
<dbReference type="SUPFAM" id="SSF81901">
    <property type="entry name" value="HCP-like"/>
    <property type="match status" value="1"/>
</dbReference>
<dbReference type="Pfam" id="PF01535">
    <property type="entry name" value="PPR"/>
    <property type="match status" value="3"/>
</dbReference>
<dbReference type="InterPro" id="IPR002885">
    <property type="entry name" value="PPR_rpt"/>
</dbReference>